<evidence type="ECO:0000256" key="2">
    <source>
        <dbReference type="ARBA" id="ARBA00023125"/>
    </source>
</evidence>
<evidence type="ECO:0000259" key="6">
    <source>
        <dbReference type="PROSITE" id="PS50977"/>
    </source>
</evidence>
<dbReference type="EMBL" id="JAATEL010000048">
    <property type="protein sequence ID" value="NJP17528.1"/>
    <property type="molecule type" value="Genomic_DNA"/>
</dbReference>
<dbReference type="PANTHER" id="PTHR30055:SF238">
    <property type="entry name" value="MYCOFACTOCIN BIOSYNTHESIS TRANSCRIPTIONAL REGULATOR MFTR-RELATED"/>
    <property type="match status" value="1"/>
</dbReference>
<feature type="domain" description="HTH tetR-type" evidence="6">
    <location>
        <begin position="20"/>
        <end position="80"/>
    </location>
</feature>
<dbReference type="InterPro" id="IPR001647">
    <property type="entry name" value="HTH_TetR"/>
</dbReference>
<accession>A0ABX0Z2Q5</accession>
<evidence type="ECO:0000256" key="1">
    <source>
        <dbReference type="ARBA" id="ARBA00023015"/>
    </source>
</evidence>
<dbReference type="InterPro" id="IPR050109">
    <property type="entry name" value="HTH-type_TetR-like_transc_reg"/>
</dbReference>
<evidence type="ECO:0000256" key="5">
    <source>
        <dbReference type="SAM" id="MobiDB-lite"/>
    </source>
</evidence>
<feature type="region of interest" description="Disordered" evidence="5">
    <location>
        <begin position="149"/>
        <end position="173"/>
    </location>
</feature>
<sequence>MRVMSERESARGGLRERKKRATRAALAEAAVRLAAKHGVEKVTVEAISAEAGVSPRTFFNYFASRDDAFLILDADAAERIRLAVLDAPAELTPLHAVRDALADELAEAEQQHELWALHAKVLRTAPDLLVRSLAAHVADETRLAEAVARRLSPGSGGPEAAAGTGAGPKDAEERRKALDLYPRLVAAVATTAVRVSVEHWSSRPEEGSFADVFRRVFDLLAAGLPAPAHV</sequence>
<keyword evidence="3" id="KW-0804">Transcription</keyword>
<dbReference type="InterPro" id="IPR009057">
    <property type="entry name" value="Homeodomain-like_sf"/>
</dbReference>
<dbReference type="RefSeq" id="WP_125497332.1">
    <property type="nucleotide sequence ID" value="NZ_BMVZ01000001.1"/>
</dbReference>
<dbReference type="Proteomes" id="UP000635996">
    <property type="component" value="Unassembled WGS sequence"/>
</dbReference>
<evidence type="ECO:0000313" key="8">
    <source>
        <dbReference type="Proteomes" id="UP000635996"/>
    </source>
</evidence>
<keyword evidence="1" id="KW-0805">Transcription regulation</keyword>
<organism evidence="7 8">
    <name type="scientific">Streptomyces thermoviolaceus subsp. thermoviolaceus</name>
    <dbReference type="NCBI Taxonomy" id="66860"/>
    <lineage>
        <taxon>Bacteria</taxon>
        <taxon>Bacillati</taxon>
        <taxon>Actinomycetota</taxon>
        <taxon>Actinomycetes</taxon>
        <taxon>Kitasatosporales</taxon>
        <taxon>Streptomycetaceae</taxon>
        <taxon>Streptomyces</taxon>
    </lineage>
</organism>
<comment type="caution">
    <text evidence="7">The sequence shown here is derived from an EMBL/GenBank/DDBJ whole genome shotgun (WGS) entry which is preliminary data.</text>
</comment>
<dbReference type="PANTHER" id="PTHR30055">
    <property type="entry name" value="HTH-TYPE TRANSCRIPTIONAL REGULATOR RUTR"/>
    <property type="match status" value="1"/>
</dbReference>
<dbReference type="Pfam" id="PF17754">
    <property type="entry name" value="TetR_C_14"/>
    <property type="match status" value="1"/>
</dbReference>
<gene>
    <name evidence="7" type="ORF">HCJ95_25495</name>
</gene>
<evidence type="ECO:0000256" key="4">
    <source>
        <dbReference type="PROSITE-ProRule" id="PRU00335"/>
    </source>
</evidence>
<reference evidence="7 8" key="1">
    <citation type="submission" date="2020-03" db="EMBL/GenBank/DDBJ databases">
        <title>WGS of actinomycetes isolated from Thailand.</title>
        <authorList>
            <person name="Thawai C."/>
        </authorList>
    </citation>
    <scope>NUCLEOTIDE SEQUENCE [LARGE SCALE GENOMIC DNA]</scope>
    <source>
        <strain evidence="7 8">NBRC 13905</strain>
    </source>
</reference>
<dbReference type="Gene3D" id="1.10.357.10">
    <property type="entry name" value="Tetracycline Repressor, domain 2"/>
    <property type="match status" value="1"/>
</dbReference>
<dbReference type="Pfam" id="PF00440">
    <property type="entry name" value="TetR_N"/>
    <property type="match status" value="1"/>
</dbReference>
<keyword evidence="2 4" id="KW-0238">DNA-binding</keyword>
<keyword evidence="8" id="KW-1185">Reference proteome</keyword>
<dbReference type="SUPFAM" id="SSF46689">
    <property type="entry name" value="Homeodomain-like"/>
    <property type="match status" value="1"/>
</dbReference>
<dbReference type="InterPro" id="IPR041347">
    <property type="entry name" value="MftR_C"/>
</dbReference>
<evidence type="ECO:0000313" key="7">
    <source>
        <dbReference type="EMBL" id="NJP17528.1"/>
    </source>
</evidence>
<feature type="DNA-binding region" description="H-T-H motif" evidence="4">
    <location>
        <begin position="43"/>
        <end position="62"/>
    </location>
</feature>
<name>A0ABX0Z2Q5_STRTL</name>
<dbReference type="PROSITE" id="PS50977">
    <property type="entry name" value="HTH_TETR_2"/>
    <property type="match status" value="1"/>
</dbReference>
<protein>
    <submittedName>
        <fullName evidence="7">TetR family transcriptional regulator</fullName>
    </submittedName>
</protein>
<evidence type="ECO:0000256" key="3">
    <source>
        <dbReference type="ARBA" id="ARBA00023163"/>
    </source>
</evidence>
<proteinExistence type="predicted"/>